<dbReference type="GO" id="GO:0048812">
    <property type="term" value="P:neuron projection morphogenesis"/>
    <property type="evidence" value="ECO:0007669"/>
    <property type="project" value="TreeGrafter"/>
</dbReference>
<protein>
    <submittedName>
        <fullName evidence="3">Uncharacterized protein</fullName>
    </submittedName>
</protein>
<dbReference type="Proteomes" id="UP000502823">
    <property type="component" value="Unassembled WGS sequence"/>
</dbReference>
<dbReference type="GO" id="GO:2001224">
    <property type="term" value="P:positive regulation of neuron migration"/>
    <property type="evidence" value="ECO:0007669"/>
    <property type="project" value="TreeGrafter"/>
</dbReference>
<reference evidence="4" key="1">
    <citation type="submission" date="2020-01" db="EMBL/GenBank/DDBJ databases">
        <title>Draft genome sequence of the Termite Coptotermes fromosanus.</title>
        <authorList>
            <person name="Itakura S."/>
            <person name="Yosikawa Y."/>
            <person name="Umezawa K."/>
        </authorList>
    </citation>
    <scope>NUCLEOTIDE SEQUENCE [LARGE SCALE GENOMIC DNA]</scope>
</reference>
<dbReference type="OrthoDB" id="6429491at2759"/>
<feature type="non-terminal residue" evidence="3">
    <location>
        <position position="479"/>
    </location>
</feature>
<dbReference type="EMBL" id="BLKM01000549">
    <property type="protein sequence ID" value="GFG35357.1"/>
    <property type="molecule type" value="Genomic_DNA"/>
</dbReference>
<evidence type="ECO:0000256" key="2">
    <source>
        <dbReference type="SAM" id="MobiDB-lite"/>
    </source>
</evidence>
<dbReference type="PANTHER" id="PTHR46606">
    <property type="entry name" value="SHOOTIN-1"/>
    <property type="match status" value="1"/>
</dbReference>
<evidence type="ECO:0000256" key="1">
    <source>
        <dbReference type="SAM" id="Coils"/>
    </source>
</evidence>
<accession>A0A6L2Q068</accession>
<dbReference type="GO" id="GO:0005737">
    <property type="term" value="C:cytoplasm"/>
    <property type="evidence" value="ECO:0007669"/>
    <property type="project" value="TreeGrafter"/>
</dbReference>
<feature type="region of interest" description="Disordered" evidence="2">
    <location>
        <begin position="380"/>
        <end position="413"/>
    </location>
</feature>
<feature type="coiled-coil region" evidence="1">
    <location>
        <begin position="54"/>
        <end position="123"/>
    </location>
</feature>
<dbReference type="GO" id="GO:0044295">
    <property type="term" value="C:axonal growth cone"/>
    <property type="evidence" value="ECO:0007669"/>
    <property type="project" value="TreeGrafter"/>
</dbReference>
<dbReference type="InterPro" id="IPR024849">
    <property type="entry name" value="Shootin-1"/>
</dbReference>
<feature type="region of interest" description="Disordered" evidence="2">
    <location>
        <begin position="1"/>
        <end position="21"/>
    </location>
</feature>
<feature type="compositionally biased region" description="Pro residues" evidence="2">
    <location>
        <begin position="394"/>
        <end position="411"/>
    </location>
</feature>
<sequence length="479" mass="54655">MNENNNDEAPTMAPGTDNKVNNAVSTISHIPLPQWKTAVDSRYQNSEMKWKAKFEESEKKRKSLLTQTQRSEREFAELERRYQLLNNEYNSVQKQLADKDMKLAQLQAVSEKVYREYEAIKNKHDVQSRVMEDAMKSASQWYFQNRELKRKSAVIAQRWSKEAIEIGDEPDVGTASDGDDLDNLMQTIRELTDKVGHLQAELNSARLLEFEAQEQAVSLVGELEEERSLRLQAETELRELRMMRNNLDRVSRLVATEMTALRERCQQEKEEAQRMKSEADKAQKERNILKHQSVLLLADMMGDDKVMRLLQEVEVLKRTLEEEQQRHMTELQELQDKLEERETEPCLELVEEKLRLAESELLCALQRAEQAEKRAMQFSSKVSQLQEKLEAKACPPPPPPPPLPPPLPPPSSRLKYHTVPLASSTDTGASVETGNPVLDMAKMLGIPRKPTAASALPGGAIDDIISQIKGGQFTLRATE</sequence>
<dbReference type="AlphaFoldDB" id="A0A6L2Q068"/>
<evidence type="ECO:0000313" key="3">
    <source>
        <dbReference type="EMBL" id="GFG35357.1"/>
    </source>
</evidence>
<gene>
    <name evidence="3" type="ORF">Cfor_10105</name>
</gene>
<keyword evidence="4" id="KW-1185">Reference proteome</keyword>
<name>A0A6L2Q068_COPFO</name>
<dbReference type="GO" id="GO:0031252">
    <property type="term" value="C:cell leading edge"/>
    <property type="evidence" value="ECO:0007669"/>
    <property type="project" value="TreeGrafter"/>
</dbReference>
<proteinExistence type="predicted"/>
<keyword evidence="1" id="KW-0175">Coiled coil</keyword>
<dbReference type="PANTHER" id="PTHR46606:SF5">
    <property type="entry name" value="SHOOTIN-1"/>
    <property type="match status" value="1"/>
</dbReference>
<comment type="caution">
    <text evidence="3">The sequence shown here is derived from an EMBL/GenBank/DDBJ whole genome shotgun (WGS) entry which is preliminary data.</text>
</comment>
<organism evidence="3 4">
    <name type="scientific">Coptotermes formosanus</name>
    <name type="common">Formosan subterranean termite</name>
    <dbReference type="NCBI Taxonomy" id="36987"/>
    <lineage>
        <taxon>Eukaryota</taxon>
        <taxon>Metazoa</taxon>
        <taxon>Ecdysozoa</taxon>
        <taxon>Arthropoda</taxon>
        <taxon>Hexapoda</taxon>
        <taxon>Insecta</taxon>
        <taxon>Pterygota</taxon>
        <taxon>Neoptera</taxon>
        <taxon>Polyneoptera</taxon>
        <taxon>Dictyoptera</taxon>
        <taxon>Blattodea</taxon>
        <taxon>Blattoidea</taxon>
        <taxon>Termitoidae</taxon>
        <taxon>Rhinotermitidae</taxon>
        <taxon>Coptotermes</taxon>
    </lineage>
</organism>
<evidence type="ECO:0000313" key="4">
    <source>
        <dbReference type="Proteomes" id="UP000502823"/>
    </source>
</evidence>
<dbReference type="InParanoid" id="A0A6L2Q068"/>